<dbReference type="InterPro" id="IPR029044">
    <property type="entry name" value="Nucleotide-diphossugar_trans"/>
</dbReference>
<proteinExistence type="predicted"/>
<evidence type="ECO:0000259" key="1">
    <source>
        <dbReference type="Pfam" id="PF00535"/>
    </source>
</evidence>
<name>A0A382X5L5_9ZZZZ</name>
<protein>
    <recommendedName>
        <fullName evidence="1">Glycosyltransferase 2-like domain-containing protein</fullName>
    </recommendedName>
</protein>
<dbReference type="Pfam" id="PF00535">
    <property type="entry name" value="Glycos_transf_2"/>
    <property type="match status" value="1"/>
</dbReference>
<dbReference type="AlphaFoldDB" id="A0A382X5L5"/>
<dbReference type="PANTHER" id="PTHR48090">
    <property type="entry name" value="UNDECAPRENYL-PHOSPHATE 4-DEOXY-4-FORMAMIDO-L-ARABINOSE TRANSFERASE-RELATED"/>
    <property type="match status" value="1"/>
</dbReference>
<reference evidence="2" key="1">
    <citation type="submission" date="2018-05" db="EMBL/GenBank/DDBJ databases">
        <authorList>
            <person name="Lanie J.A."/>
            <person name="Ng W.-L."/>
            <person name="Kazmierczak K.M."/>
            <person name="Andrzejewski T.M."/>
            <person name="Davidsen T.M."/>
            <person name="Wayne K.J."/>
            <person name="Tettelin H."/>
            <person name="Glass J.I."/>
            <person name="Rusch D."/>
            <person name="Podicherti R."/>
            <person name="Tsui H.-C.T."/>
            <person name="Winkler M.E."/>
        </authorList>
    </citation>
    <scope>NUCLEOTIDE SEQUENCE</scope>
</reference>
<dbReference type="Gene3D" id="3.90.550.10">
    <property type="entry name" value="Spore Coat Polysaccharide Biosynthesis Protein SpsA, Chain A"/>
    <property type="match status" value="1"/>
</dbReference>
<feature type="domain" description="Glycosyltransferase 2-like" evidence="1">
    <location>
        <begin position="5"/>
        <end position="161"/>
    </location>
</feature>
<sequence length="234" mass="25725">MSILVCIPAYNEGKVIDGVIKKCFKFSDNVVVCDDGSTDDTYEVADAAGAHVIRHSTNIGKGEALRTLFKFALHSKDDIIVTIDGDGQFLPEEIPKLVSDIKQKKSDIVIGYRFDDATDMPNYRRFGNKILDKMANMATQISVRDTQSGYRAYSKDVIEKLDFKIKGFGADVEILIDAAKKGLRISEQKVTVIYNTGSDTSTKNPISHTGEVVSTILEKIAIKSPLKFLGIPGI</sequence>
<dbReference type="CDD" id="cd04179">
    <property type="entry name" value="DPM_DPG-synthase_like"/>
    <property type="match status" value="1"/>
</dbReference>
<dbReference type="InterPro" id="IPR050256">
    <property type="entry name" value="Glycosyltransferase_2"/>
</dbReference>
<evidence type="ECO:0000313" key="2">
    <source>
        <dbReference type="EMBL" id="SVD65915.1"/>
    </source>
</evidence>
<dbReference type="PANTHER" id="PTHR48090:SF7">
    <property type="entry name" value="RFBJ PROTEIN"/>
    <property type="match status" value="1"/>
</dbReference>
<feature type="non-terminal residue" evidence="2">
    <location>
        <position position="234"/>
    </location>
</feature>
<dbReference type="SUPFAM" id="SSF53448">
    <property type="entry name" value="Nucleotide-diphospho-sugar transferases"/>
    <property type="match status" value="1"/>
</dbReference>
<dbReference type="InterPro" id="IPR001173">
    <property type="entry name" value="Glyco_trans_2-like"/>
</dbReference>
<accession>A0A382X5L5</accession>
<organism evidence="2">
    <name type="scientific">marine metagenome</name>
    <dbReference type="NCBI Taxonomy" id="408172"/>
    <lineage>
        <taxon>unclassified sequences</taxon>
        <taxon>metagenomes</taxon>
        <taxon>ecological metagenomes</taxon>
    </lineage>
</organism>
<gene>
    <name evidence="2" type="ORF">METZ01_LOCUS418769</name>
</gene>
<dbReference type="EMBL" id="UINC01164853">
    <property type="protein sequence ID" value="SVD65915.1"/>
    <property type="molecule type" value="Genomic_DNA"/>
</dbReference>